<dbReference type="PANTHER" id="PTHR11958:SF99">
    <property type="entry name" value="SODIUM-DEPENDENT EXCITATORY AMINO ACID TRANSPORTER GLT-6-RELATED"/>
    <property type="match status" value="1"/>
</dbReference>
<dbReference type="EMBL" id="LWCA01000090">
    <property type="protein sequence ID" value="OAF70993.1"/>
    <property type="molecule type" value="Genomic_DNA"/>
</dbReference>
<dbReference type="GO" id="GO:0015175">
    <property type="term" value="F:neutral L-amino acid transmembrane transporter activity"/>
    <property type="evidence" value="ECO:0007669"/>
    <property type="project" value="TreeGrafter"/>
</dbReference>
<evidence type="ECO:0000313" key="8">
    <source>
        <dbReference type="Proteomes" id="UP000078046"/>
    </source>
</evidence>
<gene>
    <name evidence="7" type="ORF">A3Q56_01256</name>
</gene>
<evidence type="ECO:0000313" key="7">
    <source>
        <dbReference type="EMBL" id="OAF70993.1"/>
    </source>
</evidence>
<dbReference type="Proteomes" id="UP000078046">
    <property type="component" value="Unassembled WGS sequence"/>
</dbReference>
<keyword evidence="4 6" id="KW-1133">Transmembrane helix</keyword>
<feature type="transmembrane region" description="Helical" evidence="6">
    <location>
        <begin position="231"/>
        <end position="254"/>
    </location>
</feature>
<dbReference type="Pfam" id="PF00375">
    <property type="entry name" value="SDF"/>
    <property type="match status" value="1"/>
</dbReference>
<evidence type="ECO:0000256" key="6">
    <source>
        <dbReference type="RuleBase" id="RU361216"/>
    </source>
</evidence>
<evidence type="ECO:0000256" key="5">
    <source>
        <dbReference type="ARBA" id="ARBA00023136"/>
    </source>
</evidence>
<evidence type="ECO:0000256" key="4">
    <source>
        <dbReference type="ARBA" id="ARBA00022989"/>
    </source>
</evidence>
<organism evidence="7 8">
    <name type="scientific">Intoshia linei</name>
    <dbReference type="NCBI Taxonomy" id="1819745"/>
    <lineage>
        <taxon>Eukaryota</taxon>
        <taxon>Metazoa</taxon>
        <taxon>Spiralia</taxon>
        <taxon>Lophotrochozoa</taxon>
        <taxon>Mesozoa</taxon>
        <taxon>Orthonectida</taxon>
        <taxon>Rhopaluridae</taxon>
        <taxon>Intoshia</taxon>
    </lineage>
</organism>
<comment type="subcellular location">
    <subcellularLocation>
        <location evidence="1 6">Membrane</location>
        <topology evidence="1 6">Multi-pass membrane protein</topology>
    </subcellularLocation>
</comment>
<dbReference type="InterPro" id="IPR036458">
    <property type="entry name" value="Na:dicarbo_symporter_sf"/>
</dbReference>
<keyword evidence="5 6" id="KW-0472">Membrane</keyword>
<proteinExistence type="inferred from homology"/>
<reference evidence="7 8" key="1">
    <citation type="submission" date="2016-04" db="EMBL/GenBank/DDBJ databases">
        <title>The genome of Intoshia linei affirms orthonectids as highly simplified spiralians.</title>
        <authorList>
            <person name="Mikhailov K.V."/>
            <person name="Slusarev G.S."/>
            <person name="Nikitin M.A."/>
            <person name="Logacheva M.D."/>
            <person name="Penin A."/>
            <person name="Aleoshin V."/>
            <person name="Panchin Y.V."/>
        </authorList>
    </citation>
    <scope>NUCLEOTIDE SEQUENCE [LARGE SCALE GENOMIC DNA]</scope>
    <source>
        <strain evidence="7">Intl2013</strain>
        <tissue evidence="7">Whole animal</tissue>
    </source>
</reference>
<dbReference type="InterPro" id="IPR001991">
    <property type="entry name" value="Na-dicarboxylate_symporter"/>
</dbReference>
<evidence type="ECO:0000256" key="2">
    <source>
        <dbReference type="ARBA" id="ARBA00022448"/>
    </source>
</evidence>
<keyword evidence="3 6" id="KW-0812">Transmembrane</keyword>
<evidence type="ECO:0000256" key="1">
    <source>
        <dbReference type="ARBA" id="ARBA00004141"/>
    </source>
</evidence>
<feature type="transmembrane region" description="Helical" evidence="6">
    <location>
        <begin position="20"/>
        <end position="39"/>
    </location>
</feature>
<sequence length="475" mass="52367">MIKNRLNRHIKIINYLKQNLLLIFTLFGVTIGAILGIFLRKYELSANSITLIGLCGNIFIRLLKMLILPLIVSSIISGISELNLQTCGKLGLRTIIYYLLTTFVAVIVGIIFIMTIKPGVKTNIQPTLVSGENQYINAFDSFTDLIRNLIPENIIRACLYQVKTVYYPIKPNFSTNNSIQYTAKQEYVEATNVLGIILFCVFFGIVVSSLGQRGQIMVDIFSVLNEIVMKFISIVMILSPIGIGSLIAEKLLVIPDLQSTMLKLGMYMLCIVLGLIFHGFIILPIIFFIFTRRNPLTYTKNMLQAIVTAFGTASSAATLPVTFKCLEEKNHIDPRVTRFVLPIGATVNMDGTALYEASAAIFIAQLNNIQLSYGNIITISITSTLASIGAASIPSAGLITLILVLNAVGLPIDDISLLLTIDWFLDRIRTAVNVLGDSFGAGIVHRLSKDELSKFDYTSKDETIALNHVIAINNV</sequence>
<keyword evidence="8" id="KW-1185">Reference proteome</keyword>
<dbReference type="PRINTS" id="PR00173">
    <property type="entry name" value="EDTRNSPORT"/>
</dbReference>
<dbReference type="Gene3D" id="1.10.3860.10">
    <property type="entry name" value="Sodium:dicarboxylate symporter"/>
    <property type="match status" value="1"/>
</dbReference>
<evidence type="ECO:0000256" key="3">
    <source>
        <dbReference type="ARBA" id="ARBA00022692"/>
    </source>
</evidence>
<dbReference type="PANTHER" id="PTHR11958">
    <property type="entry name" value="SODIUM/DICARBOXYLATE SYMPORTER-RELATED"/>
    <property type="match status" value="1"/>
</dbReference>
<feature type="transmembrane region" description="Helical" evidence="6">
    <location>
        <begin position="51"/>
        <end position="76"/>
    </location>
</feature>
<feature type="transmembrane region" description="Helical" evidence="6">
    <location>
        <begin position="96"/>
        <end position="116"/>
    </location>
</feature>
<feature type="transmembrane region" description="Helical" evidence="6">
    <location>
        <begin position="190"/>
        <end position="210"/>
    </location>
</feature>
<keyword evidence="2 6" id="KW-0813">Transport</keyword>
<keyword evidence="6" id="KW-0769">Symport</keyword>
<dbReference type="AlphaFoldDB" id="A0A177BBI7"/>
<dbReference type="SUPFAM" id="SSF118215">
    <property type="entry name" value="Proton glutamate symport protein"/>
    <property type="match status" value="1"/>
</dbReference>
<protein>
    <recommendedName>
        <fullName evidence="6">Amino acid transporter</fullName>
    </recommendedName>
</protein>
<dbReference type="GO" id="GO:0005313">
    <property type="term" value="F:L-glutamate transmembrane transporter activity"/>
    <property type="evidence" value="ECO:0007669"/>
    <property type="project" value="TreeGrafter"/>
</dbReference>
<dbReference type="GO" id="GO:0015501">
    <property type="term" value="F:glutamate:sodium symporter activity"/>
    <property type="evidence" value="ECO:0007669"/>
    <property type="project" value="TreeGrafter"/>
</dbReference>
<name>A0A177BBI7_9BILA</name>
<dbReference type="InterPro" id="IPR050746">
    <property type="entry name" value="DAACS"/>
</dbReference>
<dbReference type="GO" id="GO:0005886">
    <property type="term" value="C:plasma membrane"/>
    <property type="evidence" value="ECO:0007669"/>
    <property type="project" value="TreeGrafter"/>
</dbReference>
<accession>A0A177BBI7</accession>
<comment type="caution">
    <text evidence="7">The sequence shown here is derived from an EMBL/GenBank/DDBJ whole genome shotgun (WGS) entry which is preliminary data.</text>
</comment>
<comment type="similarity">
    <text evidence="6">Belongs to the dicarboxylate/amino acid:cation symporter (DAACS) (TC 2.A.23) family.</text>
</comment>
<dbReference type="OrthoDB" id="5877963at2759"/>
<feature type="transmembrane region" description="Helical" evidence="6">
    <location>
        <begin position="266"/>
        <end position="290"/>
    </location>
</feature>